<dbReference type="GO" id="GO:0005524">
    <property type="term" value="F:ATP binding"/>
    <property type="evidence" value="ECO:0007669"/>
    <property type="project" value="UniProtKB-UniRule"/>
</dbReference>
<evidence type="ECO:0000256" key="4">
    <source>
        <dbReference type="ARBA" id="ARBA00022679"/>
    </source>
</evidence>
<feature type="binding site" evidence="10">
    <location>
        <begin position="22"/>
        <end position="27"/>
    </location>
    <ligand>
        <name>substrate</name>
    </ligand>
</feature>
<reference evidence="14" key="1">
    <citation type="submission" date="2020-10" db="EMBL/GenBank/DDBJ databases">
        <authorList>
            <person name="Gilroy R."/>
        </authorList>
    </citation>
    <scope>NUCLEOTIDE SEQUENCE</scope>
    <source>
        <strain evidence="14">11167</strain>
    </source>
</reference>
<proteinExistence type="inferred from homology"/>
<reference evidence="14" key="2">
    <citation type="journal article" date="2021" name="PeerJ">
        <title>Extensive microbial diversity within the chicken gut microbiome revealed by metagenomics and culture.</title>
        <authorList>
            <person name="Gilroy R."/>
            <person name="Ravi A."/>
            <person name="Getino M."/>
            <person name="Pursley I."/>
            <person name="Horton D.L."/>
            <person name="Alikhan N.F."/>
            <person name="Baker D."/>
            <person name="Gharbi K."/>
            <person name="Hall N."/>
            <person name="Watson M."/>
            <person name="Adriaenssens E.M."/>
            <person name="Foster-Nyarko E."/>
            <person name="Jarju S."/>
            <person name="Secka A."/>
            <person name="Antonio M."/>
            <person name="Oren A."/>
            <person name="Chaudhuri R.R."/>
            <person name="La Ragione R."/>
            <person name="Hildebrand F."/>
            <person name="Pallen M.J."/>
        </authorList>
    </citation>
    <scope>NUCLEOTIDE SEQUENCE</scope>
    <source>
        <strain evidence="14">11167</strain>
    </source>
</reference>
<dbReference type="GO" id="GO:0006400">
    <property type="term" value="P:tRNA modification"/>
    <property type="evidence" value="ECO:0007669"/>
    <property type="project" value="TreeGrafter"/>
</dbReference>
<dbReference type="Pfam" id="PF01715">
    <property type="entry name" value="IPPT"/>
    <property type="match status" value="1"/>
</dbReference>
<comment type="cofactor">
    <cofactor evidence="1 10">
        <name>Mg(2+)</name>
        <dbReference type="ChEBI" id="CHEBI:18420"/>
    </cofactor>
</comment>
<dbReference type="SUPFAM" id="SSF52540">
    <property type="entry name" value="P-loop containing nucleoside triphosphate hydrolases"/>
    <property type="match status" value="1"/>
</dbReference>
<evidence type="ECO:0000313" key="15">
    <source>
        <dbReference type="Proteomes" id="UP000823633"/>
    </source>
</evidence>
<keyword evidence="6 10" id="KW-0547">Nucleotide-binding</keyword>
<feature type="site" description="Interaction with substrate tRNA" evidence="10">
    <location>
        <position position="132"/>
    </location>
</feature>
<evidence type="ECO:0000256" key="5">
    <source>
        <dbReference type="ARBA" id="ARBA00022694"/>
    </source>
</evidence>
<evidence type="ECO:0000256" key="6">
    <source>
        <dbReference type="ARBA" id="ARBA00022741"/>
    </source>
</evidence>
<evidence type="ECO:0000256" key="10">
    <source>
        <dbReference type="HAMAP-Rule" id="MF_00185"/>
    </source>
</evidence>
<keyword evidence="4 10" id="KW-0808">Transferase</keyword>
<feature type="binding site" evidence="10">
    <location>
        <begin position="20"/>
        <end position="27"/>
    </location>
    <ligand>
        <name>ATP</name>
        <dbReference type="ChEBI" id="CHEBI:30616"/>
    </ligand>
</feature>
<evidence type="ECO:0000256" key="9">
    <source>
        <dbReference type="ARBA" id="ARBA00049563"/>
    </source>
</evidence>
<dbReference type="InterPro" id="IPR018022">
    <property type="entry name" value="IPT"/>
</dbReference>
<evidence type="ECO:0000256" key="7">
    <source>
        <dbReference type="ARBA" id="ARBA00022840"/>
    </source>
</evidence>
<evidence type="ECO:0000313" key="14">
    <source>
        <dbReference type="EMBL" id="MBO8442810.1"/>
    </source>
</evidence>
<evidence type="ECO:0000256" key="13">
    <source>
        <dbReference type="RuleBase" id="RU003785"/>
    </source>
</evidence>
<dbReference type="EC" id="2.5.1.75" evidence="10"/>
<evidence type="ECO:0000256" key="8">
    <source>
        <dbReference type="ARBA" id="ARBA00022842"/>
    </source>
</evidence>
<dbReference type="PANTHER" id="PTHR11088">
    <property type="entry name" value="TRNA DIMETHYLALLYLTRANSFERASE"/>
    <property type="match status" value="1"/>
</dbReference>
<gene>
    <name evidence="10 14" type="primary">miaA</name>
    <name evidence="14" type="ORF">IAC42_03530</name>
</gene>
<evidence type="ECO:0000256" key="2">
    <source>
        <dbReference type="ARBA" id="ARBA00003213"/>
    </source>
</evidence>
<dbReference type="EMBL" id="JADIMU010000022">
    <property type="protein sequence ID" value="MBO8442810.1"/>
    <property type="molecule type" value="Genomic_DNA"/>
</dbReference>
<evidence type="ECO:0000256" key="1">
    <source>
        <dbReference type="ARBA" id="ARBA00001946"/>
    </source>
</evidence>
<dbReference type="NCBIfam" id="TIGR00174">
    <property type="entry name" value="miaA"/>
    <property type="match status" value="1"/>
</dbReference>
<evidence type="ECO:0000256" key="11">
    <source>
        <dbReference type="RuleBase" id="RU003783"/>
    </source>
</evidence>
<dbReference type="PANTHER" id="PTHR11088:SF60">
    <property type="entry name" value="TRNA DIMETHYLALLYLTRANSFERASE"/>
    <property type="match status" value="1"/>
</dbReference>
<organism evidence="14 15">
    <name type="scientific">Candidatus Aphodenecus pullistercoris</name>
    <dbReference type="NCBI Taxonomy" id="2840669"/>
    <lineage>
        <taxon>Bacteria</taxon>
        <taxon>Pseudomonadati</taxon>
        <taxon>Spirochaetota</taxon>
        <taxon>Spirochaetia</taxon>
        <taxon>Spirochaetales</taxon>
        <taxon>Candidatus Aphodenecus</taxon>
    </lineage>
</organism>
<dbReference type="HAMAP" id="MF_00185">
    <property type="entry name" value="IPP_trans"/>
    <property type="match status" value="1"/>
</dbReference>
<dbReference type="Proteomes" id="UP000823633">
    <property type="component" value="Unassembled WGS sequence"/>
</dbReference>
<comment type="similarity">
    <text evidence="3 10 13">Belongs to the IPP transferase family.</text>
</comment>
<comment type="subunit">
    <text evidence="10">Monomer.</text>
</comment>
<comment type="catalytic activity">
    <reaction evidence="9 10 11">
        <text>adenosine(37) in tRNA + dimethylallyl diphosphate = N(6)-dimethylallyladenosine(37) in tRNA + diphosphate</text>
        <dbReference type="Rhea" id="RHEA:26482"/>
        <dbReference type="Rhea" id="RHEA-COMP:10162"/>
        <dbReference type="Rhea" id="RHEA-COMP:10375"/>
        <dbReference type="ChEBI" id="CHEBI:33019"/>
        <dbReference type="ChEBI" id="CHEBI:57623"/>
        <dbReference type="ChEBI" id="CHEBI:74411"/>
        <dbReference type="ChEBI" id="CHEBI:74415"/>
        <dbReference type="EC" id="2.5.1.75"/>
    </reaction>
</comment>
<accession>A0A9D9E9N2</accession>
<protein>
    <recommendedName>
        <fullName evidence="10">tRNA dimethylallyltransferase</fullName>
        <ecNumber evidence="10">2.5.1.75</ecNumber>
    </recommendedName>
    <alternativeName>
        <fullName evidence="10">Dimethylallyl diphosphate:tRNA dimethylallyltransferase</fullName>
        <shortName evidence="10">DMAPP:tRNA dimethylallyltransferase</shortName>
        <shortName evidence="10">DMATase</shortName>
    </alternativeName>
    <alternativeName>
        <fullName evidence="10">Isopentenyl-diphosphate:tRNA isopentenyltransferase</fullName>
        <shortName evidence="10">IPP transferase</shortName>
        <shortName evidence="10">IPPT</shortName>
        <shortName evidence="10">IPTase</shortName>
    </alternativeName>
</protein>
<keyword evidence="8 10" id="KW-0460">Magnesium</keyword>
<evidence type="ECO:0000256" key="12">
    <source>
        <dbReference type="RuleBase" id="RU003784"/>
    </source>
</evidence>
<keyword evidence="5 10" id="KW-0819">tRNA processing</keyword>
<dbReference type="GO" id="GO:0052381">
    <property type="term" value="F:tRNA dimethylallyltransferase activity"/>
    <property type="evidence" value="ECO:0007669"/>
    <property type="project" value="UniProtKB-UniRule"/>
</dbReference>
<feature type="region of interest" description="Interaction with substrate tRNA" evidence="10">
    <location>
        <begin position="44"/>
        <end position="47"/>
    </location>
</feature>
<comment type="caution">
    <text evidence="14">The sequence shown here is derived from an EMBL/GenBank/DDBJ whole genome shotgun (WGS) entry which is preliminary data.</text>
</comment>
<dbReference type="InterPro" id="IPR027417">
    <property type="entry name" value="P-loop_NTPase"/>
</dbReference>
<dbReference type="AlphaFoldDB" id="A0A9D9E9N2"/>
<evidence type="ECO:0000256" key="3">
    <source>
        <dbReference type="ARBA" id="ARBA00005842"/>
    </source>
</evidence>
<comment type="caution">
    <text evidence="10">Lacks conserved residue(s) required for the propagation of feature annotation.</text>
</comment>
<sequence>MRSSTRLQTWRNRPLVFLFGPTASGKTALVESLFNTGFQIVNADSVQVYRHLDIGSAKPSRALMEKIPHHLVDIREPWQQFTVAAFIEEADRAVEAIWDDGDVPLVTGGTAYYFKHFLYGLSEAPAADLGIRAALQSELAAKGPLALHSELEKVDPVSAGRIDVHDGYRITRALEVWRQTGRPLSSFALPSEPRHGMRPLVLCISRGREELVRRIGLRTRQMFEEGLVDEVRHLFAMGADASWPAMSAIGYSEFLHARDNGCATLASIEAEIGRDTKAYAKRQVTFFKTFADLVEIDPDQPERVAKVLEDYLAQF</sequence>
<dbReference type="Gene3D" id="1.10.20.140">
    <property type="match status" value="1"/>
</dbReference>
<dbReference type="InterPro" id="IPR039657">
    <property type="entry name" value="Dimethylallyltransferase"/>
</dbReference>
<dbReference type="Gene3D" id="3.40.50.300">
    <property type="entry name" value="P-loop containing nucleotide triphosphate hydrolases"/>
    <property type="match status" value="1"/>
</dbReference>
<comment type="function">
    <text evidence="2 10 12">Catalyzes the transfer of a dimethylallyl group onto the adenine at position 37 in tRNAs that read codons beginning with uridine, leading to the formation of N6-(dimethylallyl)adenosine (i(6)A).</text>
</comment>
<name>A0A9D9E9N2_9SPIR</name>
<keyword evidence="7 10" id="KW-0067">ATP-binding</keyword>
<feature type="site" description="Interaction with substrate tRNA" evidence="10">
    <location>
        <position position="110"/>
    </location>
</feature>